<dbReference type="Pfam" id="PF00198">
    <property type="entry name" value="2-oxoacid_dh"/>
    <property type="match status" value="1"/>
</dbReference>
<feature type="region of interest" description="Disordered" evidence="16">
    <location>
        <begin position="185"/>
        <end position="253"/>
    </location>
</feature>
<keyword evidence="19" id="KW-1185">Reference proteome</keyword>
<comment type="subcellular location">
    <subcellularLocation>
        <location evidence="2">Mitochondrion</location>
    </subcellularLocation>
</comment>
<keyword evidence="12" id="KW-0012">Acyltransferase</keyword>
<evidence type="ECO:0000256" key="10">
    <source>
        <dbReference type="ARBA" id="ARBA00022946"/>
    </source>
</evidence>
<dbReference type="Gene3D" id="3.30.559.10">
    <property type="entry name" value="Chloramphenicol acetyltransferase-like domain"/>
    <property type="match status" value="1"/>
</dbReference>
<dbReference type="PANTHER" id="PTHR43416:SF5">
    <property type="entry name" value="DIHYDROLIPOYLLYSINE-RESIDUE SUCCINYLTRANSFERASE COMPONENT OF 2-OXOGLUTARATE DEHYDROGENASE COMPLEX, MITOCHONDRIAL"/>
    <property type="match status" value="1"/>
</dbReference>
<evidence type="ECO:0000256" key="9">
    <source>
        <dbReference type="ARBA" id="ARBA00022823"/>
    </source>
</evidence>
<dbReference type="InterPro" id="IPR003016">
    <property type="entry name" value="2-oxoA_DH_lipoyl-BS"/>
</dbReference>
<comment type="similarity">
    <text evidence="4">Belongs to the 2-oxoacid dehydrogenase family.</text>
</comment>
<dbReference type="PANTHER" id="PTHR43416">
    <property type="entry name" value="DIHYDROLIPOYLLYSINE-RESIDUE SUCCINYLTRANSFERASE COMPONENT OF 2-OXOGLUTARATE DEHYDROGENASE COMPLEX, MITOCHONDRIAL-RELATED"/>
    <property type="match status" value="1"/>
</dbReference>
<dbReference type="GO" id="GO:0004149">
    <property type="term" value="F:dihydrolipoyllysine-residue succinyltransferase activity"/>
    <property type="evidence" value="ECO:0007669"/>
    <property type="project" value="UniProtKB-EC"/>
</dbReference>
<accession>A0A2S2Q0X5</accession>
<dbReference type="PROSITE" id="PS50968">
    <property type="entry name" value="BIOTINYL_LIPOYL"/>
    <property type="match status" value="1"/>
</dbReference>
<organism evidence="18">
    <name type="scientific">Sipha flava</name>
    <name type="common">yellow sugarcane aphid</name>
    <dbReference type="NCBI Taxonomy" id="143950"/>
    <lineage>
        <taxon>Eukaryota</taxon>
        <taxon>Metazoa</taxon>
        <taxon>Ecdysozoa</taxon>
        <taxon>Arthropoda</taxon>
        <taxon>Hexapoda</taxon>
        <taxon>Insecta</taxon>
        <taxon>Pterygota</taxon>
        <taxon>Neoptera</taxon>
        <taxon>Paraneoptera</taxon>
        <taxon>Hemiptera</taxon>
        <taxon>Sternorrhyncha</taxon>
        <taxon>Aphidomorpha</taxon>
        <taxon>Aphidoidea</taxon>
        <taxon>Aphididae</taxon>
        <taxon>Sipha</taxon>
    </lineage>
</organism>
<evidence type="ECO:0000313" key="20">
    <source>
        <dbReference type="RefSeq" id="XP_025406982.1"/>
    </source>
</evidence>
<feature type="compositionally biased region" description="Pro residues" evidence="16">
    <location>
        <begin position="191"/>
        <end position="202"/>
    </location>
</feature>
<dbReference type="InterPro" id="IPR050537">
    <property type="entry name" value="2-oxoacid_dehydrogenase"/>
</dbReference>
<dbReference type="SUPFAM" id="SSF52777">
    <property type="entry name" value="CoA-dependent acyltransferases"/>
    <property type="match status" value="1"/>
</dbReference>
<dbReference type="NCBIfam" id="NF004309">
    <property type="entry name" value="PRK05704.1"/>
    <property type="match status" value="1"/>
</dbReference>
<evidence type="ECO:0000256" key="16">
    <source>
        <dbReference type="SAM" id="MobiDB-lite"/>
    </source>
</evidence>
<name>A0A2S2Q0X5_9HEMI</name>
<keyword evidence="9" id="KW-0450">Lipoyl</keyword>
<evidence type="ECO:0000256" key="13">
    <source>
        <dbReference type="ARBA" id="ARBA00031331"/>
    </source>
</evidence>
<evidence type="ECO:0000313" key="19">
    <source>
        <dbReference type="Proteomes" id="UP000694846"/>
    </source>
</evidence>
<keyword evidence="8 18" id="KW-0808">Transferase</keyword>
<dbReference type="PROSITE" id="PS00189">
    <property type="entry name" value="LIPOYL"/>
    <property type="match status" value="1"/>
</dbReference>
<feature type="compositionally biased region" description="Low complexity" evidence="16">
    <location>
        <begin position="221"/>
        <end position="231"/>
    </location>
</feature>
<dbReference type="GO" id="GO:0033512">
    <property type="term" value="P:L-lysine catabolic process to acetyl-CoA via saccharopine"/>
    <property type="evidence" value="ECO:0007669"/>
    <property type="project" value="UniProtKB-UniPathway"/>
</dbReference>
<dbReference type="Pfam" id="PF00364">
    <property type="entry name" value="Biotin_lipoyl"/>
    <property type="match status" value="1"/>
</dbReference>
<dbReference type="FunFam" id="3.30.559.10:FF:000006">
    <property type="entry name" value="Dihydrolipoyllysine-residue succinyltransferase component of 2-oxoglutarate dehydrogenase complex, mitochondrial"/>
    <property type="match status" value="1"/>
</dbReference>
<feature type="domain" description="Lipoyl-binding" evidence="17">
    <location>
        <begin position="85"/>
        <end position="159"/>
    </location>
</feature>
<comment type="function">
    <text evidence="15">Dihydrolipoamide succinyltransferase (E2) component of the 2-oxoglutarate dehydrogenase complex. The 2-oxoglutarate dehydrogenase complex catalyzes the overall conversion of 2-oxoglutarate to succinyl-CoA and CO(2). The 2-oxoglutarate dehydrogenase complex is mainly active in the mitochondrion. A fraction of the 2-oxoglutarate dehydrogenase complex also localizes in the nucleus and is required for lysine succinylation of histones: associates with KAT2A on chromatin and provides succinyl-CoA to histone succinyltransferase KAT2A.</text>
</comment>
<proteinExistence type="inferred from homology"/>
<evidence type="ECO:0000256" key="15">
    <source>
        <dbReference type="ARBA" id="ARBA00046046"/>
    </source>
</evidence>
<dbReference type="InterPro" id="IPR000089">
    <property type="entry name" value="Biotin_lipoyl"/>
</dbReference>
<dbReference type="OrthoDB" id="5391403at2759"/>
<dbReference type="GO" id="GO:0005739">
    <property type="term" value="C:mitochondrion"/>
    <property type="evidence" value="ECO:0007669"/>
    <property type="project" value="UniProtKB-SubCell"/>
</dbReference>
<dbReference type="NCBIfam" id="TIGR01347">
    <property type="entry name" value="sucB"/>
    <property type="match status" value="1"/>
</dbReference>
<dbReference type="Proteomes" id="UP000694846">
    <property type="component" value="Unplaced"/>
</dbReference>
<evidence type="ECO:0000256" key="3">
    <source>
        <dbReference type="ARBA" id="ARBA00005145"/>
    </source>
</evidence>
<evidence type="ECO:0000256" key="8">
    <source>
        <dbReference type="ARBA" id="ARBA00022679"/>
    </source>
</evidence>
<dbReference type="CDD" id="cd06849">
    <property type="entry name" value="lipoyl_domain"/>
    <property type="match status" value="1"/>
</dbReference>
<evidence type="ECO:0000256" key="7">
    <source>
        <dbReference type="ARBA" id="ARBA00022532"/>
    </source>
</evidence>
<evidence type="ECO:0000256" key="2">
    <source>
        <dbReference type="ARBA" id="ARBA00004173"/>
    </source>
</evidence>
<dbReference type="GO" id="GO:0045252">
    <property type="term" value="C:oxoglutarate dehydrogenase complex"/>
    <property type="evidence" value="ECO:0007669"/>
    <property type="project" value="InterPro"/>
</dbReference>
<keyword evidence="11" id="KW-0496">Mitochondrion</keyword>
<evidence type="ECO:0000259" key="17">
    <source>
        <dbReference type="PROSITE" id="PS50968"/>
    </source>
</evidence>
<dbReference type="UniPathway" id="UPA00868">
    <property type="reaction ID" value="UER00840"/>
</dbReference>
<dbReference type="AlphaFoldDB" id="A0A2S2Q0X5"/>
<dbReference type="RefSeq" id="XP_025406982.1">
    <property type="nucleotide sequence ID" value="XM_025551197.1"/>
</dbReference>
<gene>
    <name evidence="18" type="primary">dlst_0</name>
    <name evidence="20" type="synonym">LOC112680954</name>
    <name evidence="18" type="ORF">g.24936</name>
</gene>
<reference evidence="18" key="1">
    <citation type="submission" date="2018-04" db="EMBL/GenBank/DDBJ databases">
        <title>Transcriptome assembly of Sipha flava.</title>
        <authorList>
            <person name="Scully E.D."/>
            <person name="Geib S.M."/>
            <person name="Palmer N.A."/>
            <person name="Koch K."/>
            <person name="Bradshaw J."/>
            <person name="Heng-Moss T."/>
            <person name="Sarath G."/>
        </authorList>
    </citation>
    <scope>NUCLEOTIDE SEQUENCE</scope>
</reference>
<dbReference type="InterPro" id="IPR011053">
    <property type="entry name" value="Single_hybrid_motif"/>
</dbReference>
<keyword evidence="10" id="KW-0809">Transit peptide</keyword>
<keyword evidence="7" id="KW-0816">Tricarboxylic acid cycle</keyword>
<evidence type="ECO:0000256" key="1">
    <source>
        <dbReference type="ARBA" id="ARBA00001938"/>
    </source>
</evidence>
<evidence type="ECO:0000313" key="18">
    <source>
        <dbReference type="EMBL" id="MBY71428.1"/>
    </source>
</evidence>
<dbReference type="InterPro" id="IPR006255">
    <property type="entry name" value="SucB"/>
</dbReference>
<evidence type="ECO:0000256" key="11">
    <source>
        <dbReference type="ARBA" id="ARBA00023128"/>
    </source>
</evidence>
<dbReference type="EC" id="2.3.1.61" evidence="5"/>
<dbReference type="InterPro" id="IPR001078">
    <property type="entry name" value="2-oxoacid_DH_actylTfrase"/>
</dbReference>
<evidence type="ECO:0000256" key="5">
    <source>
        <dbReference type="ARBA" id="ARBA00012945"/>
    </source>
</evidence>
<evidence type="ECO:0000256" key="12">
    <source>
        <dbReference type="ARBA" id="ARBA00023315"/>
    </source>
</evidence>
<comment type="cofactor">
    <cofactor evidence="1">
        <name>(R)-lipoate</name>
        <dbReference type="ChEBI" id="CHEBI:83088"/>
    </cofactor>
</comment>
<dbReference type="InterPro" id="IPR023213">
    <property type="entry name" value="CAT-like_dom_sf"/>
</dbReference>
<dbReference type="SUPFAM" id="SSF51230">
    <property type="entry name" value="Single hybrid motif"/>
    <property type="match status" value="1"/>
</dbReference>
<comment type="pathway">
    <text evidence="3">Amino-acid degradation; L-lysine degradation via saccharopine pathway; glutaryl-CoA from L-lysine: step 6/6.</text>
</comment>
<reference evidence="20" key="2">
    <citation type="submission" date="2025-04" db="UniProtKB">
        <authorList>
            <consortium name="RefSeq"/>
        </authorList>
    </citation>
    <scope>IDENTIFICATION</scope>
    <source>
        <tissue evidence="20">Whole body</tissue>
    </source>
</reference>
<evidence type="ECO:0000256" key="4">
    <source>
        <dbReference type="ARBA" id="ARBA00007317"/>
    </source>
</evidence>
<evidence type="ECO:0000256" key="14">
    <source>
        <dbReference type="ARBA" id="ARBA00032406"/>
    </source>
</evidence>
<protein>
    <recommendedName>
        <fullName evidence="6">Dihydrolipoyllysine-residue succinyltransferase component of 2-oxoglutarate dehydrogenase complex, mitochondrial</fullName>
        <ecNumber evidence="5">2.3.1.61</ecNumber>
    </recommendedName>
    <alternativeName>
        <fullName evidence="14">2-oxoglutarate dehydrogenase complex component E2</fullName>
    </alternativeName>
    <alternativeName>
        <fullName evidence="13">E2K</fullName>
    </alternativeName>
</protein>
<dbReference type="GO" id="GO:0006099">
    <property type="term" value="P:tricarboxylic acid cycle"/>
    <property type="evidence" value="ECO:0007669"/>
    <property type="project" value="UniProtKB-KW"/>
</dbReference>
<dbReference type="EMBL" id="GGMS01002225">
    <property type="protein sequence ID" value="MBY71428.1"/>
    <property type="molecule type" value="Transcribed_RNA"/>
</dbReference>
<dbReference type="Gene3D" id="2.40.50.100">
    <property type="match status" value="1"/>
</dbReference>
<evidence type="ECO:0000256" key="6">
    <source>
        <dbReference type="ARBA" id="ARBA00020294"/>
    </source>
</evidence>
<sequence length="484" mass="52694">MACILHIVKGLPKNASKIRQTQLKKSEDLNKLYNGRQLNKTVFIRQLSTVNHNLAFSNSLSSAASSIRSFYHCRYFQTSTFHWDEHVLKTPAFADSVSEGDMRWEKNVGDSIAIDEVVCEIETDKTSVPVPSPVNGVLEKKFVEDGATVKAGQDLCTITITEGGPTPTKTAPKVEDAAKPVETPVAADPVTTPPPPPPPPPQVTSKPSQPISQPPPPPRVAAPAVTAPQASKQHAATVKLPPADPTKEISGTRSEYRVKMNRMRLRIAERLKDAQNVNAMLTTFNEIDMSSIMDFRKTNLEAFQKKHGLKLGFMSAFLKASAYALTEQPVINAVIEGNEIVYRDYVDISVAVATPKGLLVPVVRNVQEMTYADIEKAIAALGEKAKKGAIDVEDMDGGTFTVSNGGVFGSLMGTPIINPPQSAILGMHGIFERPVAIKGQVVIRPMMYVALTYDHRLVDGREAVLFLRKIKAAIEDPRIIIAGL</sequence>